<comment type="similarity">
    <text evidence="3">Belongs to the SmpB family.</text>
</comment>
<dbReference type="InterPro" id="IPR023620">
    <property type="entry name" value="SmpB"/>
</dbReference>
<sequence length="163" mass="18870">MKKAKKSDEKDKNFEQIATNRKARHDYLIEDTIEAGLALEGPEVKSLRLKHCVITSAFARVEPRGVYLYGMQISPYAFNTLTQLDPVRTRKLLLKKTEIRRLSRAVEIKGMALVALEVYFKRGWAKVLIGLGRGKKAADKKETIKKRDIDREMRRDFKEKYKG</sequence>
<reference evidence="4" key="1">
    <citation type="submission" date="2008-11" db="EMBL/GenBank/DDBJ databases">
        <title>Isolation and characterization of a fructose-1,6-bisphosphatase in Bacteroides sp. from a rumen metagenomic library.</title>
        <authorList>
            <person name="Wang J."/>
            <person name="Liu K."/>
            <person name="Zhao S."/>
            <person name="Bu D."/>
            <person name="Li D."/>
            <person name="Yu P."/>
            <person name="Wei H."/>
            <person name="Zhou L."/>
        </authorList>
    </citation>
    <scope>NUCLEOTIDE SEQUENCE</scope>
</reference>
<comment type="function">
    <text evidence="3">Required for rescue of stalled ribosomes mediated by trans-translation. Binds to transfer-messenger RNA (tmRNA), required for stable association of tmRNA with ribosomes. tmRNA and SmpB together mimic tRNA shape, replacing the anticodon stem-loop with SmpB. tmRNA is encoded by the ssrA gene; the 2 termini fold to resemble tRNA(Ala) and it encodes a 'tag peptide', a short internal open reading frame. During trans-translation Ala-aminoacylated tmRNA acts like a tRNA, entering the A-site of stalled ribosomes, displacing the stalled mRNA. The ribosome then switches to translate the ORF on the tmRNA; the nascent peptide is terminated with the 'tag peptide' encoded by the tmRNA and targeted for degradation. The ribosome is freed to recommence translation, which seems to be the essential function of trans-translation.</text>
</comment>
<dbReference type="Pfam" id="PF01668">
    <property type="entry name" value="SmpB"/>
    <property type="match status" value="1"/>
</dbReference>
<dbReference type="PROSITE" id="PS01317">
    <property type="entry name" value="SSRP"/>
    <property type="match status" value="1"/>
</dbReference>
<dbReference type="Gene3D" id="2.40.280.10">
    <property type="match status" value="1"/>
</dbReference>
<dbReference type="AlphaFoldDB" id="C0JZT0"/>
<dbReference type="GO" id="GO:0070929">
    <property type="term" value="P:trans-translation"/>
    <property type="evidence" value="ECO:0007669"/>
    <property type="project" value="UniProtKB-UniRule"/>
</dbReference>
<name>C0JZT0_9BACT</name>
<organism evidence="4">
    <name type="scientific">uncultured bacterium URE12</name>
    <dbReference type="NCBI Taxonomy" id="581111"/>
    <lineage>
        <taxon>Bacteria</taxon>
        <taxon>environmental samples</taxon>
    </lineage>
</organism>
<dbReference type="EMBL" id="FJ529690">
    <property type="protein sequence ID" value="ACM90960.1"/>
    <property type="molecule type" value="Genomic_DNA"/>
</dbReference>
<gene>
    <name evidence="3" type="primary">smpB</name>
</gene>
<dbReference type="InterPro" id="IPR020081">
    <property type="entry name" value="SsrA-bd_prot_CS"/>
</dbReference>
<proteinExistence type="inferred from homology"/>
<keyword evidence="1 3" id="KW-0963">Cytoplasm</keyword>
<comment type="subcellular location">
    <subcellularLocation>
        <location evidence="3">Cytoplasm</location>
    </subcellularLocation>
    <text evidence="3">The tmRNA-SmpB complex associates with stalled 70S ribosomes.</text>
</comment>
<dbReference type="PANTHER" id="PTHR30308">
    <property type="entry name" value="TMRNA-BINDING COMPONENT OF TRANS-TRANSLATION TAGGING COMPLEX"/>
    <property type="match status" value="1"/>
</dbReference>
<keyword evidence="2 3" id="KW-0694">RNA-binding</keyword>
<evidence type="ECO:0000256" key="1">
    <source>
        <dbReference type="ARBA" id="ARBA00022490"/>
    </source>
</evidence>
<dbReference type="GO" id="GO:0003723">
    <property type="term" value="F:RNA binding"/>
    <property type="evidence" value="ECO:0007669"/>
    <property type="project" value="UniProtKB-UniRule"/>
</dbReference>
<dbReference type="NCBIfam" id="NF003843">
    <property type="entry name" value="PRK05422.1"/>
    <property type="match status" value="1"/>
</dbReference>
<dbReference type="NCBIfam" id="TIGR00086">
    <property type="entry name" value="smpB"/>
    <property type="match status" value="1"/>
</dbReference>
<dbReference type="InterPro" id="IPR000037">
    <property type="entry name" value="SsrA-bd_prot"/>
</dbReference>
<evidence type="ECO:0000256" key="3">
    <source>
        <dbReference type="HAMAP-Rule" id="MF_00023"/>
    </source>
</evidence>
<evidence type="ECO:0000256" key="2">
    <source>
        <dbReference type="ARBA" id="ARBA00022884"/>
    </source>
</evidence>
<dbReference type="PANTHER" id="PTHR30308:SF2">
    <property type="entry name" value="SSRA-BINDING PROTEIN"/>
    <property type="match status" value="1"/>
</dbReference>
<dbReference type="SUPFAM" id="SSF74982">
    <property type="entry name" value="Small protein B (SmpB)"/>
    <property type="match status" value="1"/>
</dbReference>
<dbReference type="GO" id="GO:0005829">
    <property type="term" value="C:cytosol"/>
    <property type="evidence" value="ECO:0007669"/>
    <property type="project" value="TreeGrafter"/>
</dbReference>
<dbReference type="CDD" id="cd09294">
    <property type="entry name" value="SmpB"/>
    <property type="match status" value="1"/>
</dbReference>
<accession>C0JZT0</accession>
<dbReference type="GO" id="GO:0070930">
    <property type="term" value="P:trans-translation-dependent protein tagging"/>
    <property type="evidence" value="ECO:0007669"/>
    <property type="project" value="TreeGrafter"/>
</dbReference>
<dbReference type="HAMAP" id="MF_00023">
    <property type="entry name" value="SmpB"/>
    <property type="match status" value="1"/>
</dbReference>
<protein>
    <recommendedName>
        <fullName evidence="3">SsrA-binding protein</fullName>
    </recommendedName>
    <alternativeName>
        <fullName evidence="3">Small protein B</fullName>
    </alternativeName>
</protein>
<evidence type="ECO:0000313" key="4">
    <source>
        <dbReference type="EMBL" id="ACM90960.1"/>
    </source>
</evidence>